<dbReference type="SUPFAM" id="SSF88874">
    <property type="entry name" value="Receptor-binding domain of short tail fibre protein gp12"/>
    <property type="match status" value="1"/>
</dbReference>
<dbReference type="InterPro" id="IPR037053">
    <property type="entry name" value="Phage_tail_collar_dom_sf"/>
</dbReference>
<dbReference type="Gene3D" id="3.90.1340.10">
    <property type="entry name" value="Phage tail collar domain"/>
    <property type="match status" value="1"/>
</dbReference>
<dbReference type="EMBL" id="JACHCC010000011">
    <property type="protein sequence ID" value="MBB6502002.1"/>
    <property type="molecule type" value="Genomic_DNA"/>
</dbReference>
<evidence type="ECO:0000313" key="3">
    <source>
        <dbReference type="Proteomes" id="UP000521017"/>
    </source>
</evidence>
<dbReference type="InterPro" id="IPR011083">
    <property type="entry name" value="Phage_tail_collar_dom"/>
</dbReference>
<evidence type="ECO:0000259" key="1">
    <source>
        <dbReference type="Pfam" id="PF07484"/>
    </source>
</evidence>
<dbReference type="Proteomes" id="UP000521017">
    <property type="component" value="Unassembled WGS sequence"/>
</dbReference>
<comment type="caution">
    <text evidence="2">The sequence shown here is derived from an EMBL/GenBank/DDBJ whole genome shotgun (WGS) entry which is preliminary data.</text>
</comment>
<protein>
    <submittedName>
        <fullName evidence="2">Microcystin-dependent protein</fullName>
    </submittedName>
</protein>
<dbReference type="Pfam" id="PF07484">
    <property type="entry name" value="Collar"/>
    <property type="match status" value="1"/>
</dbReference>
<dbReference type="AlphaFoldDB" id="A0A7X0J8T1"/>
<sequence length="186" mass="18796">MAAGDESYVGEICMVGFNFAPRGFALCNGQILAINQNAALFSILGTQYGGNGTTNFGLPNLQGNAIVGQGNGPALTPRTNGDTGGVTTVVITNSTMANHTHGLNPVINTGAAPNTANAVGSLPAASPTTDNLYSTSGSATDFMAPLIVNLTSPTSTQGGGQAHNNIQPYLAINFIIAVVGVFPSRN</sequence>
<evidence type="ECO:0000313" key="2">
    <source>
        <dbReference type="EMBL" id="MBB6502002.1"/>
    </source>
</evidence>
<feature type="domain" description="Phage tail collar" evidence="1">
    <location>
        <begin position="10"/>
        <end position="65"/>
    </location>
</feature>
<proteinExistence type="predicted"/>
<gene>
    <name evidence="2" type="ORF">HDF25_004179</name>
</gene>
<dbReference type="RefSeq" id="WP_184628255.1">
    <property type="nucleotide sequence ID" value="NZ_JACHCC010000011.1"/>
</dbReference>
<name>A0A7X0J8T1_9SPHI</name>
<organism evidence="2 3">
    <name type="scientific">Pedobacter cryoconitis</name>
    <dbReference type="NCBI Taxonomy" id="188932"/>
    <lineage>
        <taxon>Bacteria</taxon>
        <taxon>Pseudomonadati</taxon>
        <taxon>Bacteroidota</taxon>
        <taxon>Sphingobacteriia</taxon>
        <taxon>Sphingobacteriales</taxon>
        <taxon>Sphingobacteriaceae</taxon>
        <taxon>Pedobacter</taxon>
    </lineage>
</organism>
<reference evidence="2 3" key="1">
    <citation type="submission" date="2020-08" db="EMBL/GenBank/DDBJ databases">
        <title>Genomic Encyclopedia of Type Strains, Phase IV (KMG-V): Genome sequencing to study the core and pangenomes of soil and plant-associated prokaryotes.</title>
        <authorList>
            <person name="Whitman W."/>
        </authorList>
    </citation>
    <scope>NUCLEOTIDE SEQUENCE [LARGE SCALE GENOMIC DNA]</scope>
    <source>
        <strain evidence="2 3">M2T3</strain>
    </source>
</reference>
<accession>A0A7X0J8T1</accession>